<keyword evidence="3" id="KW-1185">Reference proteome</keyword>
<organism evidence="2 3">
    <name type="scientific">Herbidospora galbida</name>
    <dbReference type="NCBI Taxonomy" id="2575442"/>
    <lineage>
        <taxon>Bacteria</taxon>
        <taxon>Bacillati</taxon>
        <taxon>Actinomycetota</taxon>
        <taxon>Actinomycetes</taxon>
        <taxon>Streptosporangiales</taxon>
        <taxon>Streptosporangiaceae</taxon>
        <taxon>Herbidospora</taxon>
    </lineage>
</organism>
<reference evidence="2 3" key="1">
    <citation type="submission" date="2019-04" db="EMBL/GenBank/DDBJ databases">
        <title>Herbidospora sp. NEAU-GS14.nov., a novel actinomycete isolated from soil.</title>
        <authorList>
            <person name="Han L."/>
        </authorList>
    </citation>
    <scope>NUCLEOTIDE SEQUENCE [LARGE SCALE GENOMIC DNA]</scope>
    <source>
        <strain evidence="2 3">NEAU-GS14</strain>
    </source>
</reference>
<gene>
    <name evidence="2" type="ORF">FDA94_00415</name>
</gene>
<protein>
    <submittedName>
        <fullName evidence="2">Uncharacterized protein</fullName>
    </submittedName>
</protein>
<comment type="caution">
    <text evidence="2">The sequence shown here is derived from an EMBL/GenBank/DDBJ whole genome shotgun (WGS) entry which is preliminary data.</text>
</comment>
<proteinExistence type="predicted"/>
<evidence type="ECO:0000256" key="1">
    <source>
        <dbReference type="SAM" id="MobiDB-lite"/>
    </source>
</evidence>
<dbReference type="AlphaFoldDB" id="A0A4U3MR96"/>
<name>A0A4U3MR96_9ACTN</name>
<sequence length="133" mass="14604">MVTPPRRELHGGASPAWLLTQAARLSWEVTSILQLINGMRLNLSDELLDAAHATAIVESRLPLAPAWGNGPPRRRSIFAQAREAGTDPSAAYVDVMMIRRPPIDRRFNDDIAAASRPPASPVRRHHPEAPALH</sequence>
<dbReference type="Proteomes" id="UP000308705">
    <property type="component" value="Unassembled WGS sequence"/>
</dbReference>
<dbReference type="RefSeq" id="WP_137245011.1">
    <property type="nucleotide sequence ID" value="NZ_SZQA01000001.1"/>
</dbReference>
<evidence type="ECO:0000313" key="2">
    <source>
        <dbReference type="EMBL" id="TKK91314.1"/>
    </source>
</evidence>
<dbReference type="OrthoDB" id="9844686at2"/>
<feature type="region of interest" description="Disordered" evidence="1">
    <location>
        <begin position="108"/>
        <end position="133"/>
    </location>
</feature>
<accession>A0A4U3MR96</accession>
<evidence type="ECO:0000313" key="3">
    <source>
        <dbReference type="Proteomes" id="UP000308705"/>
    </source>
</evidence>
<dbReference type="EMBL" id="SZQA01000001">
    <property type="protein sequence ID" value="TKK91314.1"/>
    <property type="molecule type" value="Genomic_DNA"/>
</dbReference>